<dbReference type="EC" id="2.8.4.2" evidence="3"/>
<proteinExistence type="predicted"/>
<dbReference type="GO" id="GO:0102100">
    <property type="term" value="F:mycothiol-arsenate ligase activity"/>
    <property type="evidence" value="ECO:0007669"/>
    <property type="project" value="UniProtKB-EC"/>
</dbReference>
<keyword evidence="3" id="KW-0808">Transferase</keyword>
<keyword evidence="1" id="KW-0059">Arsenical resistance</keyword>
<dbReference type="CDD" id="cd16345">
    <property type="entry name" value="LMWP_ArsC"/>
    <property type="match status" value="1"/>
</dbReference>
<dbReference type="Gene3D" id="3.40.50.2300">
    <property type="match status" value="1"/>
</dbReference>
<protein>
    <submittedName>
        <fullName evidence="3">Arsenate-mycothiol transferase ArsC2</fullName>
        <ecNumber evidence="3">2.8.4.2</ecNumber>
    </submittedName>
</protein>
<feature type="domain" description="Phosphotyrosine protein phosphatase I" evidence="2">
    <location>
        <begin position="2"/>
        <end position="136"/>
    </location>
</feature>
<dbReference type="KEGG" id="gaw:V144x_43900"/>
<dbReference type="InterPro" id="IPR023485">
    <property type="entry name" value="Ptyr_pPase"/>
</dbReference>
<evidence type="ECO:0000256" key="1">
    <source>
        <dbReference type="ARBA" id="ARBA00022849"/>
    </source>
</evidence>
<dbReference type="GO" id="GO:0046685">
    <property type="term" value="P:response to arsenic-containing substance"/>
    <property type="evidence" value="ECO:0007669"/>
    <property type="project" value="UniProtKB-KW"/>
</dbReference>
<sequence length="138" mass="15647">MKNVLILCTGNSCRSQMAEALWRELGQGEWESYSAGSLPSGYVHPMAIEVMQELDQDLSQNRSKHVDEYLNETFDLVVTVCDSAKESCPTLAGAQRIEHWPFYDPADAEGSDTEKLTVFRDVRDQIREKIQDFLKAES</sequence>
<dbReference type="Pfam" id="PF01451">
    <property type="entry name" value="LMWPc"/>
    <property type="match status" value="1"/>
</dbReference>
<dbReference type="AlphaFoldDB" id="A0A517W0W1"/>
<evidence type="ECO:0000313" key="3">
    <source>
        <dbReference type="EMBL" id="QDT98880.1"/>
    </source>
</evidence>
<evidence type="ECO:0000259" key="2">
    <source>
        <dbReference type="SMART" id="SM00226"/>
    </source>
</evidence>
<evidence type="ECO:0000313" key="4">
    <source>
        <dbReference type="Proteomes" id="UP000318704"/>
    </source>
</evidence>
<dbReference type="EMBL" id="CP037920">
    <property type="protein sequence ID" value="QDT98880.1"/>
    <property type="molecule type" value="Genomic_DNA"/>
</dbReference>
<dbReference type="PANTHER" id="PTHR43428">
    <property type="entry name" value="ARSENATE REDUCTASE"/>
    <property type="match status" value="1"/>
</dbReference>
<dbReference type="SUPFAM" id="SSF52788">
    <property type="entry name" value="Phosphotyrosine protein phosphatases I"/>
    <property type="match status" value="1"/>
</dbReference>
<accession>A0A517W0W1</accession>
<dbReference type="SMART" id="SM00226">
    <property type="entry name" value="LMWPc"/>
    <property type="match status" value="1"/>
</dbReference>
<gene>
    <name evidence="3" type="primary">arsC2</name>
    <name evidence="3" type="ORF">V144x_43900</name>
</gene>
<organism evidence="3 4">
    <name type="scientific">Gimesia aquarii</name>
    <dbReference type="NCBI Taxonomy" id="2527964"/>
    <lineage>
        <taxon>Bacteria</taxon>
        <taxon>Pseudomonadati</taxon>
        <taxon>Planctomycetota</taxon>
        <taxon>Planctomycetia</taxon>
        <taxon>Planctomycetales</taxon>
        <taxon>Planctomycetaceae</taxon>
        <taxon>Gimesia</taxon>
    </lineage>
</organism>
<reference evidence="3 4" key="1">
    <citation type="submission" date="2019-03" db="EMBL/GenBank/DDBJ databases">
        <title>Deep-cultivation of Planctomycetes and their phenomic and genomic characterization uncovers novel biology.</title>
        <authorList>
            <person name="Wiegand S."/>
            <person name="Jogler M."/>
            <person name="Boedeker C."/>
            <person name="Pinto D."/>
            <person name="Vollmers J."/>
            <person name="Rivas-Marin E."/>
            <person name="Kohn T."/>
            <person name="Peeters S.H."/>
            <person name="Heuer A."/>
            <person name="Rast P."/>
            <person name="Oberbeckmann S."/>
            <person name="Bunk B."/>
            <person name="Jeske O."/>
            <person name="Meyerdierks A."/>
            <person name="Storesund J.E."/>
            <person name="Kallscheuer N."/>
            <person name="Luecker S."/>
            <person name="Lage O.M."/>
            <person name="Pohl T."/>
            <person name="Merkel B.J."/>
            <person name="Hornburger P."/>
            <person name="Mueller R.-W."/>
            <person name="Bruemmer F."/>
            <person name="Labrenz M."/>
            <person name="Spormann A.M."/>
            <person name="Op den Camp H."/>
            <person name="Overmann J."/>
            <person name="Amann R."/>
            <person name="Jetten M.S.M."/>
            <person name="Mascher T."/>
            <person name="Medema M.H."/>
            <person name="Devos D.P."/>
            <person name="Kaster A.-K."/>
            <person name="Ovreas L."/>
            <person name="Rohde M."/>
            <person name="Galperin M.Y."/>
            <person name="Jogler C."/>
        </authorList>
    </citation>
    <scope>NUCLEOTIDE SEQUENCE [LARGE SCALE GENOMIC DNA]</scope>
    <source>
        <strain evidence="3 4">V144</strain>
    </source>
</reference>
<dbReference type="RefSeq" id="WP_144987888.1">
    <property type="nucleotide sequence ID" value="NZ_CP037920.1"/>
</dbReference>
<dbReference type="Proteomes" id="UP000318704">
    <property type="component" value="Chromosome"/>
</dbReference>
<dbReference type="PANTHER" id="PTHR43428:SF1">
    <property type="entry name" value="ARSENATE REDUCTASE"/>
    <property type="match status" value="1"/>
</dbReference>
<name>A0A517W0W1_9PLAN</name>
<dbReference type="InterPro" id="IPR036196">
    <property type="entry name" value="Ptyr_pPase_sf"/>
</dbReference>